<accession>A0A495J5V5</accession>
<reference evidence="2 3" key="1">
    <citation type="submission" date="2018-10" db="EMBL/GenBank/DDBJ databases">
        <title>Genomic Encyclopedia of Archaeal and Bacterial Type Strains, Phase II (KMG-II): from individual species to whole genera.</title>
        <authorList>
            <person name="Goeker M."/>
        </authorList>
    </citation>
    <scope>NUCLEOTIDE SEQUENCE [LARGE SCALE GENOMIC DNA]</scope>
    <source>
        <strain evidence="2 3">DSM 18602</strain>
    </source>
</reference>
<protein>
    <submittedName>
        <fullName evidence="2">Uncharacterized protein (TIGR02145 family)</fullName>
    </submittedName>
</protein>
<evidence type="ECO:0000313" key="3">
    <source>
        <dbReference type="Proteomes" id="UP000268007"/>
    </source>
</evidence>
<dbReference type="InterPro" id="IPR011871">
    <property type="entry name" value="Fib_succ_major"/>
</dbReference>
<name>A0A495J5V5_9SPHI</name>
<organism evidence="2 3">
    <name type="scientific">Mucilaginibacter gracilis</name>
    <dbReference type="NCBI Taxonomy" id="423350"/>
    <lineage>
        <taxon>Bacteria</taxon>
        <taxon>Pseudomonadati</taxon>
        <taxon>Bacteroidota</taxon>
        <taxon>Sphingobacteriia</taxon>
        <taxon>Sphingobacteriales</taxon>
        <taxon>Sphingobacteriaceae</taxon>
        <taxon>Mucilaginibacter</taxon>
    </lineage>
</organism>
<dbReference type="NCBIfam" id="TIGR02145">
    <property type="entry name" value="Fib_succ_major"/>
    <property type="match status" value="1"/>
</dbReference>
<dbReference type="EMBL" id="RBKU01000001">
    <property type="protein sequence ID" value="RKR83369.1"/>
    <property type="molecule type" value="Genomic_DNA"/>
</dbReference>
<evidence type="ECO:0000313" key="2">
    <source>
        <dbReference type="EMBL" id="RKR83369.1"/>
    </source>
</evidence>
<comment type="caution">
    <text evidence="2">The sequence shown here is derived from an EMBL/GenBank/DDBJ whole genome shotgun (WGS) entry which is preliminary data.</text>
</comment>
<keyword evidence="3" id="KW-1185">Reference proteome</keyword>
<gene>
    <name evidence="2" type="ORF">BDD43_3576</name>
</gene>
<dbReference type="Pfam" id="PF09603">
    <property type="entry name" value="Fib_succ_major"/>
    <property type="match status" value="1"/>
</dbReference>
<feature type="domain" description="Fibrobacter succinogenes major paralogous" evidence="1">
    <location>
        <begin position="19"/>
        <end position="201"/>
    </location>
</feature>
<dbReference type="Proteomes" id="UP000268007">
    <property type="component" value="Unassembled WGS sequence"/>
</dbReference>
<dbReference type="RefSeq" id="WP_162847106.1">
    <property type="nucleotide sequence ID" value="NZ_RBKU01000001.1"/>
</dbReference>
<evidence type="ECO:0000259" key="1">
    <source>
        <dbReference type="Pfam" id="PF09603"/>
    </source>
</evidence>
<sequence>MDKNTAIINDIDGNIYHTISIGTQVWMVENLKTTRYNDGTEIPLIVDTAEAWYKLNSPGYCWYDDQETNNGATGALYNWHAVNTGKLSPKGWHVPTEKDWSLLAEFLGGETVAGGKMKVTGTVSWSGPNTGATNSSGFTALYSSFRGQSGFIPSSNGTLLFWSSTAYDDVDAWAWYLRSDSEALGSNHGGKYHGFSVRCLKD</sequence>
<proteinExistence type="predicted"/>
<dbReference type="AlphaFoldDB" id="A0A495J5V5"/>